<gene>
    <name evidence="19" type="ORF">R1sor_019975</name>
</gene>
<evidence type="ECO:0000256" key="11">
    <source>
        <dbReference type="ARBA" id="ARBA00022824"/>
    </source>
</evidence>
<dbReference type="Gene3D" id="3.30.40.10">
    <property type="entry name" value="Zinc/RING finger domain, C3HC4 (zinc finger)"/>
    <property type="match status" value="1"/>
</dbReference>
<dbReference type="SUPFAM" id="SSF57850">
    <property type="entry name" value="RING/U-box"/>
    <property type="match status" value="1"/>
</dbReference>
<evidence type="ECO:0000259" key="18">
    <source>
        <dbReference type="PROSITE" id="PS50089"/>
    </source>
</evidence>
<evidence type="ECO:0000256" key="9">
    <source>
        <dbReference type="ARBA" id="ARBA00022771"/>
    </source>
</evidence>
<feature type="compositionally biased region" description="Polar residues" evidence="16">
    <location>
        <begin position="449"/>
        <end position="466"/>
    </location>
</feature>
<comment type="caution">
    <text evidence="19">The sequence shown here is derived from an EMBL/GenBank/DDBJ whole genome shotgun (WGS) entry which is preliminary data.</text>
</comment>
<evidence type="ECO:0000256" key="5">
    <source>
        <dbReference type="ARBA" id="ARBA00012483"/>
    </source>
</evidence>
<feature type="transmembrane region" description="Helical" evidence="17">
    <location>
        <begin position="41"/>
        <end position="61"/>
    </location>
</feature>
<evidence type="ECO:0000256" key="8">
    <source>
        <dbReference type="ARBA" id="ARBA00022723"/>
    </source>
</evidence>
<dbReference type="InterPro" id="IPR013083">
    <property type="entry name" value="Znf_RING/FYVE/PHD"/>
</dbReference>
<feature type="transmembrane region" description="Helical" evidence="17">
    <location>
        <begin position="225"/>
        <end position="246"/>
    </location>
</feature>
<accession>A0ABD3IE14</accession>
<comment type="catalytic activity">
    <reaction evidence="1">
        <text>S-ubiquitinyl-[E2 ubiquitin-conjugating enzyme]-L-cysteine + [acceptor protein]-L-lysine = [E2 ubiquitin-conjugating enzyme]-L-cysteine + N(6)-ubiquitinyl-[acceptor protein]-L-lysine.</text>
        <dbReference type="EC" id="2.3.2.27"/>
    </reaction>
</comment>
<protein>
    <recommendedName>
        <fullName evidence="5">RING-type E3 ubiquitin transferase</fullName>
        <ecNumber evidence="5">2.3.2.27</ecNumber>
    </recommendedName>
</protein>
<keyword evidence="20" id="KW-1185">Reference proteome</keyword>
<keyword evidence="11" id="KW-0256">Endoplasmic reticulum</keyword>
<evidence type="ECO:0000256" key="3">
    <source>
        <dbReference type="ARBA" id="ARBA00004906"/>
    </source>
</evidence>
<keyword evidence="7 17" id="KW-0812">Transmembrane</keyword>
<reference evidence="19 20" key="1">
    <citation type="submission" date="2024-09" db="EMBL/GenBank/DDBJ databases">
        <title>Chromosome-scale assembly of Riccia sorocarpa.</title>
        <authorList>
            <person name="Paukszto L."/>
        </authorList>
    </citation>
    <scope>NUCLEOTIDE SEQUENCE [LARGE SCALE GENOMIC DNA]</scope>
    <source>
        <strain evidence="19">LP-2024</strain>
        <tissue evidence="19">Aerial parts of the thallus</tissue>
    </source>
</reference>
<evidence type="ECO:0000256" key="17">
    <source>
        <dbReference type="SAM" id="Phobius"/>
    </source>
</evidence>
<dbReference type="PROSITE" id="PS50089">
    <property type="entry name" value="ZF_RING_2"/>
    <property type="match status" value="1"/>
</dbReference>
<evidence type="ECO:0000256" key="13">
    <source>
        <dbReference type="ARBA" id="ARBA00022989"/>
    </source>
</evidence>
<evidence type="ECO:0000313" key="20">
    <source>
        <dbReference type="Proteomes" id="UP001633002"/>
    </source>
</evidence>
<dbReference type="InterPro" id="IPR050731">
    <property type="entry name" value="HRD1_E3_ubiq-ligases"/>
</dbReference>
<name>A0ABD3IE14_9MARC</name>
<evidence type="ECO:0000256" key="10">
    <source>
        <dbReference type="ARBA" id="ARBA00022786"/>
    </source>
</evidence>
<dbReference type="GO" id="GO:0061630">
    <property type="term" value="F:ubiquitin protein ligase activity"/>
    <property type="evidence" value="ECO:0007669"/>
    <property type="project" value="UniProtKB-EC"/>
</dbReference>
<feature type="transmembrane region" description="Helical" evidence="17">
    <location>
        <begin position="99"/>
        <end position="119"/>
    </location>
</feature>
<feature type="transmembrane region" description="Helical" evidence="17">
    <location>
        <begin position="169"/>
        <end position="191"/>
    </location>
</feature>
<feature type="region of interest" description="Disordered" evidence="16">
    <location>
        <begin position="575"/>
        <end position="598"/>
    </location>
</feature>
<comment type="similarity">
    <text evidence="4">Belongs to the HRD1 family.</text>
</comment>
<dbReference type="GO" id="GO:0008270">
    <property type="term" value="F:zinc ion binding"/>
    <property type="evidence" value="ECO:0007669"/>
    <property type="project" value="UniProtKB-KW"/>
</dbReference>
<comment type="subcellular location">
    <subcellularLocation>
        <location evidence="2">Endoplasmic reticulum membrane</location>
        <topology evidence="2">Multi-pass membrane protein</topology>
    </subcellularLocation>
</comment>
<keyword evidence="12" id="KW-0862">Zinc</keyword>
<keyword evidence="6" id="KW-0808">Transferase</keyword>
<dbReference type="PANTHER" id="PTHR22763:SF184">
    <property type="entry name" value="E3 UBIQUITIN-PROTEIN LIGASE SYNOVIOLIN"/>
    <property type="match status" value="1"/>
</dbReference>
<keyword evidence="14 17" id="KW-0472">Membrane</keyword>
<keyword evidence="9 15" id="KW-0863">Zinc-finger</keyword>
<evidence type="ECO:0000256" key="14">
    <source>
        <dbReference type="ARBA" id="ARBA00023136"/>
    </source>
</evidence>
<evidence type="ECO:0000256" key="16">
    <source>
        <dbReference type="SAM" id="MobiDB-lite"/>
    </source>
</evidence>
<dbReference type="InterPro" id="IPR058051">
    <property type="entry name" value="Znf_RING_synoviolin"/>
</dbReference>
<feature type="domain" description="RING-type" evidence="18">
    <location>
        <begin position="292"/>
        <end position="330"/>
    </location>
</feature>
<evidence type="ECO:0000313" key="19">
    <source>
        <dbReference type="EMBL" id="KAL3701953.1"/>
    </source>
</evidence>
<dbReference type="EMBL" id="JBJQOH010000001">
    <property type="protein sequence ID" value="KAL3701953.1"/>
    <property type="molecule type" value="Genomic_DNA"/>
</dbReference>
<feature type="compositionally biased region" description="Gly residues" evidence="16">
    <location>
        <begin position="370"/>
        <end position="384"/>
    </location>
</feature>
<dbReference type="AlphaFoldDB" id="A0ABD3IE14"/>
<organism evidence="19 20">
    <name type="scientific">Riccia sorocarpa</name>
    <dbReference type="NCBI Taxonomy" id="122646"/>
    <lineage>
        <taxon>Eukaryota</taxon>
        <taxon>Viridiplantae</taxon>
        <taxon>Streptophyta</taxon>
        <taxon>Embryophyta</taxon>
        <taxon>Marchantiophyta</taxon>
        <taxon>Marchantiopsida</taxon>
        <taxon>Marchantiidae</taxon>
        <taxon>Marchantiales</taxon>
        <taxon>Ricciaceae</taxon>
        <taxon>Riccia</taxon>
    </lineage>
</organism>
<evidence type="ECO:0000256" key="15">
    <source>
        <dbReference type="PROSITE-ProRule" id="PRU00175"/>
    </source>
</evidence>
<keyword evidence="13 17" id="KW-1133">Transmembrane helix</keyword>
<dbReference type="InterPro" id="IPR057992">
    <property type="entry name" value="TPR_SYVN1_N"/>
</dbReference>
<feature type="transmembrane region" description="Helical" evidence="17">
    <location>
        <begin position="139"/>
        <end position="157"/>
    </location>
</feature>
<dbReference type="PANTHER" id="PTHR22763">
    <property type="entry name" value="RING ZINC FINGER PROTEIN"/>
    <property type="match status" value="1"/>
</dbReference>
<dbReference type="SMART" id="SM00184">
    <property type="entry name" value="RING"/>
    <property type="match status" value="1"/>
</dbReference>
<dbReference type="CDD" id="cd16479">
    <property type="entry name" value="RING-H2_synoviolin"/>
    <property type="match status" value="1"/>
</dbReference>
<sequence>MVRFGRYAAASAVGASAVIFHAFKSREQFYPAMLYLATSKIALVLLLNMALVIICAVWQLIKGIFLGPLREVEVERLNEQLWREVMEILFAMTVFRDEFNVSFVTTIIVLLFIKAFHWLAQTRVEYIETTPSVSRLSHVRIISFMALLLILDIVLFNHSFSDLLKTRRASVSLFFAFEYVILATATVATFVKYSLYLGDLFMEGQWDNKAVYVFYLELVRDLLHLSLYLFFFLVIFIHYGLPLHLVRELYETFRNFKTRVADFIRYRNITSNMNDRFPDASPEELGRSDATCIICREEMSTAKKLPCGHLFHIHCLRSWLERQQTCPTCRSSVLAPETGTGAADAGASHQPLQIEARGLQGQVPGTQGEAAGGSAQGQVAGGSGAQQERLQRAAVSAASQYQSSFVYPTMRTDNTNWYPAYVAFLPQAYVAAITGASSAAPRASGVESGGTTDTTAGFMSSAPTGQSSQFMHRLSQVKTGTSASVEGVPANNNPWPYWSLYGYVPPAGRPVSFAEAGGLTQAARAVNGTGEPISHDRQLNFERSLQMHQAQLKQWKELIEKQLEGISLLQNDLSSAGQEVNTSVSSGLFRRREANEEK</sequence>
<evidence type="ECO:0000256" key="6">
    <source>
        <dbReference type="ARBA" id="ARBA00022679"/>
    </source>
</evidence>
<dbReference type="InterPro" id="IPR001841">
    <property type="entry name" value="Znf_RING"/>
</dbReference>
<proteinExistence type="inferred from homology"/>
<dbReference type="EC" id="2.3.2.27" evidence="5"/>
<keyword evidence="10" id="KW-0833">Ubl conjugation pathway</keyword>
<dbReference type="Pfam" id="PF13639">
    <property type="entry name" value="zf-RING_2"/>
    <property type="match status" value="1"/>
</dbReference>
<evidence type="ECO:0000256" key="7">
    <source>
        <dbReference type="ARBA" id="ARBA00022692"/>
    </source>
</evidence>
<comment type="pathway">
    <text evidence="3">Protein modification; protein ubiquitination.</text>
</comment>
<dbReference type="GO" id="GO:0005789">
    <property type="term" value="C:endoplasmic reticulum membrane"/>
    <property type="evidence" value="ECO:0007669"/>
    <property type="project" value="UniProtKB-SubCell"/>
</dbReference>
<feature type="compositionally biased region" description="Polar residues" evidence="16">
    <location>
        <begin position="575"/>
        <end position="586"/>
    </location>
</feature>
<evidence type="ECO:0000256" key="12">
    <source>
        <dbReference type="ARBA" id="ARBA00022833"/>
    </source>
</evidence>
<evidence type="ECO:0000256" key="4">
    <source>
        <dbReference type="ARBA" id="ARBA00010089"/>
    </source>
</evidence>
<keyword evidence="8" id="KW-0479">Metal-binding</keyword>
<feature type="region of interest" description="Disordered" evidence="16">
    <location>
        <begin position="440"/>
        <end position="466"/>
    </location>
</feature>
<feature type="region of interest" description="Disordered" evidence="16">
    <location>
        <begin position="362"/>
        <end position="387"/>
    </location>
</feature>
<dbReference type="Pfam" id="PF25563">
    <property type="entry name" value="TPR_SYVN1_N"/>
    <property type="match status" value="1"/>
</dbReference>
<dbReference type="FunFam" id="3.30.40.10:FF:000194">
    <property type="entry name" value="ERAD-associated E3 ubiquitin-protein ligase HRD1A"/>
    <property type="match status" value="1"/>
</dbReference>
<dbReference type="Proteomes" id="UP001633002">
    <property type="component" value="Unassembled WGS sequence"/>
</dbReference>
<evidence type="ECO:0000256" key="1">
    <source>
        <dbReference type="ARBA" id="ARBA00000900"/>
    </source>
</evidence>
<evidence type="ECO:0000256" key="2">
    <source>
        <dbReference type="ARBA" id="ARBA00004477"/>
    </source>
</evidence>